<sequence length="233" mass="25758">MPIIATAAWSIPKAVAHRFPEEGTVLSRYAAVFRGVEINSTFYRHHRPSTYARWAGSVPDDFRFAVKIPREITHGRRLRDIGAPFQHFIGEISPLGEKTGPLLCQLPPSLAFHAGEAERAFAAMRQAHAGPLAVEVRHRSWASEPALTLLRRYALDRVLASPAPVWQADDFSEPPRYVRLHGTPQMYYSSYGDEEIAAFARLLADDGWCVFDNTASGAAGENALAMLELCGQG</sequence>
<dbReference type="PANTHER" id="PTHR30348:SF14">
    <property type="entry name" value="BLR8050 PROTEIN"/>
    <property type="match status" value="1"/>
</dbReference>
<dbReference type="Pfam" id="PF01904">
    <property type="entry name" value="DUF72"/>
    <property type="match status" value="1"/>
</dbReference>
<comment type="caution">
    <text evidence="1">The sequence shown here is derived from an EMBL/GenBank/DDBJ whole genome shotgun (WGS) entry which is preliminary data.</text>
</comment>
<dbReference type="Gene3D" id="3.20.20.410">
    <property type="entry name" value="Protein of unknown function UPF0759"/>
    <property type="match status" value="1"/>
</dbReference>
<dbReference type="SUPFAM" id="SSF117396">
    <property type="entry name" value="TM1631-like"/>
    <property type="match status" value="1"/>
</dbReference>
<evidence type="ECO:0000313" key="1">
    <source>
        <dbReference type="EMBL" id="MBB5042238.1"/>
    </source>
</evidence>
<keyword evidence="2" id="KW-1185">Reference proteome</keyword>
<dbReference type="InterPro" id="IPR002763">
    <property type="entry name" value="DUF72"/>
</dbReference>
<accession>A0A7W7YTY1</accession>
<dbReference type="AlphaFoldDB" id="A0A7W7YTY1"/>
<evidence type="ECO:0000313" key="2">
    <source>
        <dbReference type="Proteomes" id="UP000535406"/>
    </source>
</evidence>
<proteinExistence type="predicted"/>
<dbReference type="PANTHER" id="PTHR30348">
    <property type="entry name" value="UNCHARACTERIZED PROTEIN YECE"/>
    <property type="match status" value="1"/>
</dbReference>
<reference evidence="1 2" key="1">
    <citation type="submission" date="2020-08" db="EMBL/GenBank/DDBJ databases">
        <title>Genomic Encyclopedia of Type Strains, Phase IV (KMG-IV): sequencing the most valuable type-strain genomes for metagenomic binning, comparative biology and taxonomic classification.</title>
        <authorList>
            <person name="Goeker M."/>
        </authorList>
    </citation>
    <scope>NUCLEOTIDE SEQUENCE [LARGE SCALE GENOMIC DNA]</scope>
    <source>
        <strain evidence="1 2">DSM 21319</strain>
    </source>
</reference>
<dbReference type="InterPro" id="IPR036520">
    <property type="entry name" value="UPF0759_sf"/>
</dbReference>
<gene>
    <name evidence="1" type="ORF">HNQ66_001634</name>
</gene>
<dbReference type="RefSeq" id="WP_184142798.1">
    <property type="nucleotide sequence ID" value="NZ_JACHIK010000004.1"/>
</dbReference>
<dbReference type="EMBL" id="JACHIK010000004">
    <property type="protein sequence ID" value="MBB5042238.1"/>
    <property type="molecule type" value="Genomic_DNA"/>
</dbReference>
<protein>
    <submittedName>
        <fullName evidence="1">Uncharacterized protein YecE (DUF72 family)</fullName>
    </submittedName>
</protein>
<organism evidence="1 2">
    <name type="scientific">Shinella fusca</name>
    <dbReference type="NCBI Taxonomy" id="544480"/>
    <lineage>
        <taxon>Bacteria</taxon>
        <taxon>Pseudomonadati</taxon>
        <taxon>Pseudomonadota</taxon>
        <taxon>Alphaproteobacteria</taxon>
        <taxon>Hyphomicrobiales</taxon>
        <taxon>Rhizobiaceae</taxon>
        <taxon>Shinella</taxon>
    </lineage>
</organism>
<dbReference type="Proteomes" id="UP000535406">
    <property type="component" value="Unassembled WGS sequence"/>
</dbReference>
<name>A0A7W7YTY1_9HYPH</name>